<evidence type="ECO:0000256" key="6">
    <source>
        <dbReference type="PROSITE-ProRule" id="PRU00504"/>
    </source>
</evidence>
<dbReference type="PROSITE" id="PS50119">
    <property type="entry name" value="ZF_BBOX"/>
    <property type="match status" value="1"/>
</dbReference>
<dbReference type="InterPro" id="IPR011042">
    <property type="entry name" value="6-blade_b-propeller_TolB-like"/>
</dbReference>
<keyword evidence="3 5" id="KW-0863">Zinc-finger</keyword>
<comment type="caution">
    <text evidence="9">The sequence shown here is derived from an EMBL/GenBank/DDBJ whole genome shotgun (WGS) entry which is preliminary data.</text>
</comment>
<dbReference type="InterPro" id="IPR017907">
    <property type="entry name" value="Znf_RING_CS"/>
</dbReference>
<evidence type="ECO:0000259" key="8">
    <source>
        <dbReference type="PROSITE" id="PS50119"/>
    </source>
</evidence>
<dbReference type="Gene3D" id="3.30.40.10">
    <property type="entry name" value="Zinc/RING finger domain, C3HC4 (zinc finger)"/>
    <property type="match status" value="1"/>
</dbReference>
<dbReference type="CDD" id="cd05819">
    <property type="entry name" value="NHL"/>
    <property type="match status" value="1"/>
</dbReference>
<dbReference type="InterPro" id="IPR018957">
    <property type="entry name" value="Znf_C3HC4_RING-type"/>
</dbReference>
<dbReference type="EMBL" id="JAKMXF010000011">
    <property type="protein sequence ID" value="KAI6661571.1"/>
    <property type="molecule type" value="Genomic_DNA"/>
</dbReference>
<dbReference type="PANTHER" id="PTHR25462:SF296">
    <property type="entry name" value="MEIOTIC P26, ISOFORM F"/>
    <property type="match status" value="1"/>
</dbReference>
<evidence type="ECO:0000256" key="2">
    <source>
        <dbReference type="ARBA" id="ARBA00022737"/>
    </source>
</evidence>
<evidence type="ECO:0000313" key="9">
    <source>
        <dbReference type="EMBL" id="KAI6661571.1"/>
    </source>
</evidence>
<evidence type="ECO:0000313" key="10">
    <source>
        <dbReference type="Proteomes" id="UP001165289"/>
    </source>
</evidence>
<reference evidence="9 10" key="1">
    <citation type="journal article" date="2023" name="BMC Biol.">
        <title>The compact genome of the sponge Oopsacas minuta (Hexactinellida) is lacking key metazoan core genes.</title>
        <authorList>
            <person name="Santini S."/>
            <person name="Schenkelaars Q."/>
            <person name="Jourda C."/>
            <person name="Duchesne M."/>
            <person name="Belahbib H."/>
            <person name="Rocher C."/>
            <person name="Selva M."/>
            <person name="Riesgo A."/>
            <person name="Vervoort M."/>
            <person name="Leys S.P."/>
            <person name="Kodjabachian L."/>
            <person name="Le Bivic A."/>
            <person name="Borchiellini C."/>
            <person name="Claverie J.M."/>
            <person name="Renard E."/>
        </authorList>
    </citation>
    <scope>NUCLEOTIDE SEQUENCE [LARGE SCALE GENOMIC DNA]</scope>
    <source>
        <strain evidence="9">SPO-2</strain>
    </source>
</reference>
<evidence type="ECO:0000256" key="3">
    <source>
        <dbReference type="ARBA" id="ARBA00022771"/>
    </source>
</evidence>
<evidence type="ECO:0000256" key="1">
    <source>
        <dbReference type="ARBA" id="ARBA00022723"/>
    </source>
</evidence>
<dbReference type="SMART" id="SM00184">
    <property type="entry name" value="RING"/>
    <property type="match status" value="1"/>
</dbReference>
<dbReference type="PROSITE" id="PS00518">
    <property type="entry name" value="ZF_RING_1"/>
    <property type="match status" value="1"/>
</dbReference>
<dbReference type="GO" id="GO:0008270">
    <property type="term" value="F:zinc ion binding"/>
    <property type="evidence" value="ECO:0007669"/>
    <property type="project" value="UniProtKB-KW"/>
</dbReference>
<dbReference type="PROSITE" id="PS51125">
    <property type="entry name" value="NHL"/>
    <property type="match status" value="1"/>
</dbReference>
<keyword evidence="2" id="KW-0677">Repeat</keyword>
<dbReference type="Proteomes" id="UP001165289">
    <property type="component" value="Unassembled WGS sequence"/>
</dbReference>
<organism evidence="9 10">
    <name type="scientific">Oopsacas minuta</name>
    <dbReference type="NCBI Taxonomy" id="111878"/>
    <lineage>
        <taxon>Eukaryota</taxon>
        <taxon>Metazoa</taxon>
        <taxon>Porifera</taxon>
        <taxon>Hexactinellida</taxon>
        <taxon>Hexasterophora</taxon>
        <taxon>Lyssacinosida</taxon>
        <taxon>Leucopsacidae</taxon>
        <taxon>Oopsacas</taxon>
    </lineage>
</organism>
<protein>
    <submittedName>
        <fullName evidence="9">E3 ubiquitin-protein ligase TRIM71-like</fullName>
    </submittedName>
</protein>
<dbReference type="Pfam" id="PF00097">
    <property type="entry name" value="zf-C3HC4"/>
    <property type="match status" value="1"/>
</dbReference>
<evidence type="ECO:0000256" key="5">
    <source>
        <dbReference type="PROSITE-ProRule" id="PRU00024"/>
    </source>
</evidence>
<keyword evidence="4" id="KW-0862">Zinc</keyword>
<dbReference type="SUPFAM" id="SSF57850">
    <property type="entry name" value="RING/U-box"/>
    <property type="match status" value="1"/>
</dbReference>
<dbReference type="InterPro" id="IPR000315">
    <property type="entry name" value="Znf_B-box"/>
</dbReference>
<dbReference type="InterPro" id="IPR001841">
    <property type="entry name" value="Znf_RING"/>
</dbReference>
<feature type="repeat" description="NHL" evidence="6">
    <location>
        <begin position="501"/>
        <end position="526"/>
    </location>
</feature>
<dbReference type="SUPFAM" id="SSF57845">
    <property type="entry name" value="B-box zinc-binding domain"/>
    <property type="match status" value="1"/>
</dbReference>
<gene>
    <name evidence="9" type="ORF">LOD99_13444</name>
</gene>
<dbReference type="Gene3D" id="3.30.160.60">
    <property type="entry name" value="Classic Zinc Finger"/>
    <property type="match status" value="1"/>
</dbReference>
<keyword evidence="1" id="KW-0479">Metal-binding</keyword>
<dbReference type="AlphaFoldDB" id="A0AAV7KRA7"/>
<dbReference type="InterPro" id="IPR001258">
    <property type="entry name" value="NHL_repeat"/>
</dbReference>
<proteinExistence type="predicted"/>
<dbReference type="Gene3D" id="2.120.10.30">
    <property type="entry name" value="TolB, C-terminal domain"/>
    <property type="match status" value="1"/>
</dbReference>
<dbReference type="InterPro" id="IPR047153">
    <property type="entry name" value="TRIM45/56/19-like"/>
</dbReference>
<sequence length="662" mass="73872">MNPKQLDLTLLDSFVKCTMCNSNYKQPKFLTCLHTFCGSCIKPDSKHEYTCPLCKSVTGIPKEGIDKLPTNELSDILSKLSTIKDSAILQNPKSPLKNNENVTGPPNHAPPLPPPLCQDCLLDEPDIATQYCTQCNFVMCKIDAKAHKRHCSSHKLISTQEIITMDLPSLLSLSSTPSCSYHPTELATSYCNSCQTVLCEACVPPHQRCESIRNISEALGEAHNTLSSFQKQAKLQSEDLARILECLPEKIQNIENVRNTKKFHIESMFDGLVQILEKRKQILVEKIDSFYEAEIDRLNKVEIDLQLNVNSLSNLSTTCTLHCNSQLSSSITSLLPCLENRLRQIIEFATQNGSLSENEPELDAIIDSHTSYLLENVGRIVFKKIPQPEVTITAASLGLTKFKPCCMAVSKENNNILVYDGCNRSVRRLDARGDLIKTFSVRRGAEELLIINSMAISNSFIFLLIQNQNTVRVFSPSGQHFQDLGDDASKDRKFNFGGFGGLATSKDGNLFIADYHNHRVHLYSDDLYFKQMIGAQSEEVGSLKFPVDVAVSNDGQLVILHMGNPCINIYDLYGNFLATFASFTEDQEFISPLKIVVSNSGEILLNNTETIALFTKDKVCLTKIIRNGKDQPSDIVSRDDNIIMVCDKLNSIIQVFQLSSFL</sequence>
<dbReference type="InterPro" id="IPR013083">
    <property type="entry name" value="Znf_RING/FYVE/PHD"/>
</dbReference>
<feature type="domain" description="B box-type" evidence="8">
    <location>
        <begin position="174"/>
        <end position="207"/>
    </location>
</feature>
<evidence type="ECO:0000259" key="7">
    <source>
        <dbReference type="PROSITE" id="PS50089"/>
    </source>
</evidence>
<dbReference type="SUPFAM" id="SSF101898">
    <property type="entry name" value="NHL repeat"/>
    <property type="match status" value="1"/>
</dbReference>
<feature type="domain" description="RING-type" evidence="7">
    <location>
        <begin position="17"/>
        <end position="55"/>
    </location>
</feature>
<name>A0AAV7KRA7_9METZ</name>
<evidence type="ECO:0000256" key="4">
    <source>
        <dbReference type="ARBA" id="ARBA00022833"/>
    </source>
</evidence>
<dbReference type="Pfam" id="PF00643">
    <property type="entry name" value="zf-B_box"/>
    <property type="match status" value="1"/>
</dbReference>
<dbReference type="PROSITE" id="PS50089">
    <property type="entry name" value="ZF_RING_2"/>
    <property type="match status" value="1"/>
</dbReference>
<dbReference type="PANTHER" id="PTHR25462">
    <property type="entry name" value="BONUS, ISOFORM C-RELATED"/>
    <property type="match status" value="1"/>
</dbReference>
<keyword evidence="10" id="KW-1185">Reference proteome</keyword>
<accession>A0AAV7KRA7</accession>